<dbReference type="RefSeq" id="WP_273668672.1">
    <property type="nucleotide sequence ID" value="NZ_JAQQXR010000001.1"/>
</dbReference>
<dbReference type="EMBL" id="JAQQXR010000001">
    <property type="protein sequence ID" value="MDC8756043.1"/>
    <property type="molecule type" value="Genomic_DNA"/>
</dbReference>
<proteinExistence type="predicted"/>
<keyword evidence="1" id="KW-1133">Transmembrane helix</keyword>
<comment type="caution">
    <text evidence="2">The sequence shown here is derived from an EMBL/GenBank/DDBJ whole genome shotgun (WGS) entry which is preliminary data.</text>
</comment>
<evidence type="ECO:0008006" key="4">
    <source>
        <dbReference type="Google" id="ProtNLM"/>
    </source>
</evidence>
<protein>
    <recommendedName>
        <fullName evidence="4">DUF3592 domain-containing protein</fullName>
    </recommendedName>
</protein>
<keyword evidence="1" id="KW-0472">Membrane</keyword>
<organism evidence="2 3">
    <name type="scientific">Janthinobacterium fluminis</name>
    <dbReference type="NCBI Taxonomy" id="2987524"/>
    <lineage>
        <taxon>Bacteria</taxon>
        <taxon>Pseudomonadati</taxon>
        <taxon>Pseudomonadota</taxon>
        <taxon>Betaproteobacteria</taxon>
        <taxon>Burkholderiales</taxon>
        <taxon>Oxalobacteraceae</taxon>
        <taxon>Janthinobacterium</taxon>
    </lineage>
</organism>
<keyword evidence="3" id="KW-1185">Reference proteome</keyword>
<evidence type="ECO:0000256" key="1">
    <source>
        <dbReference type="SAM" id="Phobius"/>
    </source>
</evidence>
<keyword evidence="1" id="KW-0812">Transmembrane</keyword>
<feature type="transmembrane region" description="Helical" evidence="1">
    <location>
        <begin position="12"/>
        <end position="30"/>
    </location>
</feature>
<evidence type="ECO:0000313" key="3">
    <source>
        <dbReference type="Proteomes" id="UP001221208"/>
    </source>
</evidence>
<accession>A0ABT5JV59</accession>
<dbReference type="Proteomes" id="UP001221208">
    <property type="component" value="Unassembled WGS sequence"/>
</dbReference>
<reference evidence="2 3" key="1">
    <citation type="submission" date="2022-10" db="EMBL/GenBank/DDBJ databases">
        <title>Janthinobacterium sp. hw3 Genome sequencing.</title>
        <authorList>
            <person name="Park S."/>
        </authorList>
    </citation>
    <scope>NUCLEOTIDE SEQUENCE [LARGE SCALE GENOMIC DNA]</scope>
    <source>
        <strain evidence="3">hw3</strain>
    </source>
</reference>
<evidence type="ECO:0000313" key="2">
    <source>
        <dbReference type="EMBL" id="MDC8756043.1"/>
    </source>
</evidence>
<sequence>MKNEHEKINFKYVMCWVLMFLVIIAAVFLWKGRGSMGNCGRTAAELSIAANSELHVGSGGASVENFLLRKNIKYSYDEFSGRFQGIIRSEENGRSNGCAVVAHVYVDKDMRYIKSEFITSYTGL</sequence>
<gene>
    <name evidence="2" type="ORF">OIK44_00400</name>
</gene>
<name>A0ABT5JV59_9BURK</name>